<dbReference type="KEGG" id="vco:VC0395_A0688"/>
<evidence type="ECO:0000313" key="5">
    <source>
        <dbReference type="EMBL" id="ABQ20150.1"/>
    </source>
</evidence>
<sequence>MALGNIPNDIKTPLVYIEIDNSQALSGTPAQAQKILVLGMQIASGAATALTLNRITASESQMDSLYGAGAMLARSLKVLRKNNPFTDVYAMGVSIDGGTQAKGAIVPTVTTAKAGVIYLLIAGESVQVTVKDGDTRDAIVDAMVAKINANTNLPVTAAKIGDSAAESCELTCKWKGITGNDIDVRVNYYDGEVLPSGVTLTISPMAAGAGTPDMADVIAAIPDEWYNHISMPFNDTASLNALRDELTTRWGPLKMMEAIAYTAYRGTFAETGAFGQARNDFLFTCMGTNKAPHSPSEWAAAYCGQASYSLAIDPARPLQTLVLKGILPPAKSDRWPQLPDRNLLLGDGVATYMVTAGEEVAIEREVSLYKKNSFGDPDPSYMDITTPATLGYLRYSLKVMVTNRYPRHKLANDDVLDTLDPGQPVVTPKLMRQAIIDLATTDWVPKGLMEDLAGFKETLSVFRDGSDVNRLNTIFNPNLVNQLRVFAALEQFEL</sequence>
<dbReference type="InterPro" id="IPR035326">
    <property type="entry name" value="Beta_sandwich_Seath"/>
</dbReference>
<evidence type="ECO:0000259" key="4">
    <source>
        <dbReference type="Pfam" id="PF17482"/>
    </source>
</evidence>
<feature type="domain" description="Tail sheath protein C-terminal" evidence="4">
    <location>
        <begin position="376"/>
        <end position="488"/>
    </location>
</feature>
<dbReference type="OrthoDB" id="5442644at2"/>
<dbReference type="PIRSF" id="PIRSF007349">
    <property type="entry name" value="Tsp_L"/>
    <property type="match status" value="1"/>
</dbReference>
<proteinExistence type="inferred from homology"/>
<gene>
    <name evidence="5" type="ordered locus">VC0395_A0688</name>
    <name evidence="6" type="ordered locus">VC0395_A0749</name>
</gene>
<organism evidence="5 7">
    <name type="scientific">Vibrio cholerae serotype O1 (strain ATCC 39541 / Classical Ogawa 395 / O395)</name>
    <dbReference type="NCBI Taxonomy" id="345073"/>
    <lineage>
        <taxon>Bacteria</taxon>
        <taxon>Pseudomonadati</taxon>
        <taxon>Pseudomonadota</taxon>
        <taxon>Gammaproteobacteria</taxon>
        <taxon>Vibrionales</taxon>
        <taxon>Vibrionaceae</taxon>
        <taxon>Vibrio</taxon>
    </lineage>
</organism>
<dbReference type="InterPro" id="IPR020287">
    <property type="entry name" value="Tail_sheath_C"/>
</dbReference>
<dbReference type="Pfam" id="PF17481">
    <property type="entry name" value="Phage_sheath_domII"/>
    <property type="match status" value="1"/>
</dbReference>
<evidence type="ECO:0000313" key="7">
    <source>
        <dbReference type="Proteomes" id="UP000000249"/>
    </source>
</evidence>
<dbReference type="Pfam" id="PF04984">
    <property type="entry name" value="Phage_sheath_1"/>
    <property type="match status" value="1"/>
</dbReference>
<feature type="domain" description="Phage tail sheath protein-like beta-sandwich" evidence="3">
    <location>
        <begin position="97"/>
        <end position="198"/>
    </location>
</feature>
<evidence type="ECO:0000259" key="2">
    <source>
        <dbReference type="Pfam" id="PF04984"/>
    </source>
</evidence>
<evidence type="ECO:0000256" key="1">
    <source>
        <dbReference type="ARBA" id="ARBA00008005"/>
    </source>
</evidence>
<dbReference type="KEGG" id="vcr:VC395_1185"/>
<evidence type="ECO:0000259" key="3">
    <source>
        <dbReference type="Pfam" id="PF17481"/>
    </source>
</evidence>
<dbReference type="KEGG" id="vcr:VC395_1246"/>
<dbReference type="KEGG" id="vco:VC0395_A0749"/>
<reference evidence="5 7" key="1">
    <citation type="submission" date="2007-03" db="EMBL/GenBank/DDBJ databases">
        <authorList>
            <person name="Heidelberg J."/>
        </authorList>
    </citation>
    <scope>NUCLEOTIDE SEQUENCE [LARGE SCALE GENOMIC DNA]</scope>
    <source>
        <strain evidence="7">ATCC 39541 / Classical Ogawa 395 / O395</strain>
        <strain evidence="5">O395</strain>
    </source>
</reference>
<dbReference type="InterPro" id="IPR035089">
    <property type="entry name" value="Phage_sheath_subtilisin"/>
</dbReference>
<name>A0A0H3AI93_VIBC3</name>
<dbReference type="EMBL" id="CP000627">
    <property type="protein sequence ID" value="ABQ20500.1"/>
    <property type="molecule type" value="Genomic_DNA"/>
</dbReference>
<accession>A0A0H3AI93</accession>
<dbReference type="Proteomes" id="UP000000249">
    <property type="component" value="Chromosome 1"/>
</dbReference>
<dbReference type="RefSeq" id="WP_001173614.1">
    <property type="nucleotide sequence ID" value="NC_009457.1"/>
</dbReference>
<dbReference type="eggNOG" id="COG4386">
    <property type="taxonomic scope" value="Bacteria"/>
</dbReference>
<feature type="domain" description="Tail sheath protein subtilisin-like" evidence="2">
    <location>
        <begin position="207"/>
        <end position="367"/>
    </location>
</feature>
<dbReference type="EMBL" id="CP000627">
    <property type="protein sequence ID" value="ABQ20150.1"/>
    <property type="molecule type" value="Genomic_DNA"/>
</dbReference>
<comment type="similarity">
    <text evidence="1">Belongs to the myoviridae tail sheath protein family.</text>
</comment>
<dbReference type="InterPro" id="IPR007067">
    <property type="entry name" value="Tail_sheath"/>
</dbReference>
<dbReference type="Pfam" id="PF17482">
    <property type="entry name" value="Phage_sheath_1C"/>
    <property type="match status" value="1"/>
</dbReference>
<evidence type="ECO:0000313" key="6">
    <source>
        <dbReference type="EMBL" id="ABQ20500.1"/>
    </source>
</evidence>
<dbReference type="AlphaFoldDB" id="A0A0H3AI93"/>
<dbReference type="PATRIC" id="fig|345073.21.peg.1152"/>
<protein>
    <submittedName>
        <fullName evidence="5">Bacteriophage Mu tail sheath protein (GpL)</fullName>
    </submittedName>
</protein>